<protein>
    <submittedName>
        <fullName evidence="2">Uncharacterized protein</fullName>
    </submittedName>
</protein>
<dbReference type="Proteomes" id="UP000498740">
    <property type="component" value="Unassembled WGS sequence"/>
</dbReference>
<accession>A0A7J0D5R3</accession>
<evidence type="ECO:0000313" key="3">
    <source>
        <dbReference type="Proteomes" id="UP000498740"/>
    </source>
</evidence>
<dbReference type="EMBL" id="BLWD01000002">
    <property type="protein sequence ID" value="GFN09387.1"/>
    <property type="molecule type" value="Genomic_DNA"/>
</dbReference>
<organism evidence="2 3">
    <name type="scientific">Streptomyces microflavus</name>
    <name type="common">Streptomyces lipmanii</name>
    <dbReference type="NCBI Taxonomy" id="1919"/>
    <lineage>
        <taxon>Bacteria</taxon>
        <taxon>Bacillati</taxon>
        <taxon>Actinomycetota</taxon>
        <taxon>Actinomycetes</taxon>
        <taxon>Kitasatosporales</taxon>
        <taxon>Streptomycetaceae</taxon>
        <taxon>Streptomyces</taxon>
    </lineage>
</organism>
<reference evidence="2 3" key="1">
    <citation type="submission" date="2020-05" db="EMBL/GenBank/DDBJ databases">
        <title>Whole genome shotgun sequence of Streptomyces microflavus NBRC 13062.</title>
        <authorList>
            <person name="Komaki H."/>
            <person name="Tamura T."/>
        </authorList>
    </citation>
    <scope>NUCLEOTIDE SEQUENCE [LARGE SCALE GENOMIC DNA]</scope>
    <source>
        <strain evidence="2 3">NBRC 13062</strain>
    </source>
</reference>
<gene>
    <name evidence="2" type="ORF">Smic_79430</name>
</gene>
<feature type="compositionally biased region" description="Basic and acidic residues" evidence="1">
    <location>
        <begin position="22"/>
        <end position="31"/>
    </location>
</feature>
<name>A0A7J0D5R3_STRMI</name>
<evidence type="ECO:0000256" key="1">
    <source>
        <dbReference type="SAM" id="MobiDB-lite"/>
    </source>
</evidence>
<feature type="region of interest" description="Disordered" evidence="1">
    <location>
        <begin position="21"/>
        <end position="67"/>
    </location>
</feature>
<feature type="compositionally biased region" description="Low complexity" evidence="1">
    <location>
        <begin position="83"/>
        <end position="93"/>
    </location>
</feature>
<dbReference type="AlphaFoldDB" id="A0A7J0D5R3"/>
<feature type="region of interest" description="Disordered" evidence="1">
    <location>
        <begin position="83"/>
        <end position="104"/>
    </location>
</feature>
<evidence type="ECO:0000313" key="2">
    <source>
        <dbReference type="EMBL" id="GFN09387.1"/>
    </source>
</evidence>
<comment type="caution">
    <text evidence="2">The sequence shown here is derived from an EMBL/GenBank/DDBJ whole genome shotgun (WGS) entry which is preliminary data.</text>
</comment>
<proteinExistence type="predicted"/>
<sequence>MIVRARIDGAGGEITGWVESQRSCHEQEHPHAITGGAVHSGQQRDDHGKAHEDEAGPVRRTSLATREADGSAALCCMSAVKSSAARARTPARSEVVMESYSSAV</sequence>
<feature type="compositionally biased region" description="Basic and acidic residues" evidence="1">
    <location>
        <begin position="42"/>
        <end position="57"/>
    </location>
</feature>